<comment type="caution">
    <text evidence="1">The sequence shown here is derived from an EMBL/GenBank/DDBJ whole genome shotgun (WGS) entry which is preliminary data.</text>
</comment>
<dbReference type="RefSeq" id="WP_207123098.1">
    <property type="nucleotide sequence ID" value="NZ_BOPO01000006.1"/>
</dbReference>
<keyword evidence="2" id="KW-1185">Reference proteome</keyword>
<sequence>MNSCTPSGIYYRSGFEDDCSTDAIPDKYPLTINSPDGEELAVDVHRTCGGRYPLGGPTAEYNRHHAAMIRDALNRRPGTATACPPHDAASLAGAALHTSPAINVDRRR</sequence>
<proteinExistence type="predicted"/>
<reference evidence="2" key="1">
    <citation type="journal article" date="2021" name="Int. J. Syst. Evol. Microbiol.">
        <title>Actinocatenispora comari sp. nov., an endophytic actinomycete isolated from aerial parts of Comarum salesowianum.</title>
        <authorList>
            <person name="Oyunbileg N."/>
            <person name="Iizaka Y."/>
            <person name="Hamada M."/>
            <person name="Davaapurev B.O."/>
            <person name="Fukumoto A."/>
            <person name="Tsetseg B."/>
            <person name="Kato F."/>
            <person name="Tamura T."/>
            <person name="Batkhuu J."/>
            <person name="Anzai Y."/>
        </authorList>
    </citation>
    <scope>NUCLEOTIDE SEQUENCE [LARGE SCALE GENOMIC DNA]</scope>
    <source>
        <strain evidence="2">NUM-2625</strain>
    </source>
</reference>
<gene>
    <name evidence="1" type="ORF">NUM_07440</name>
</gene>
<protein>
    <submittedName>
        <fullName evidence="1">Uncharacterized protein</fullName>
    </submittedName>
</protein>
<accession>A0A8J4A879</accession>
<dbReference type="EMBL" id="BOPO01000006">
    <property type="protein sequence ID" value="GIL25489.1"/>
    <property type="molecule type" value="Genomic_DNA"/>
</dbReference>
<evidence type="ECO:0000313" key="2">
    <source>
        <dbReference type="Proteomes" id="UP000614996"/>
    </source>
</evidence>
<name>A0A8J4A879_9ACTN</name>
<organism evidence="1 2">
    <name type="scientific">Actinocatenispora comari</name>
    <dbReference type="NCBI Taxonomy" id="2807577"/>
    <lineage>
        <taxon>Bacteria</taxon>
        <taxon>Bacillati</taxon>
        <taxon>Actinomycetota</taxon>
        <taxon>Actinomycetes</taxon>
        <taxon>Micromonosporales</taxon>
        <taxon>Micromonosporaceae</taxon>
        <taxon>Actinocatenispora</taxon>
    </lineage>
</organism>
<evidence type="ECO:0000313" key="1">
    <source>
        <dbReference type="EMBL" id="GIL25489.1"/>
    </source>
</evidence>
<dbReference type="Proteomes" id="UP000614996">
    <property type="component" value="Unassembled WGS sequence"/>
</dbReference>
<dbReference type="AlphaFoldDB" id="A0A8J4A879"/>